<dbReference type="RefSeq" id="WP_212530159.1">
    <property type="nucleotide sequence ID" value="NZ_JAGSOG010000104.1"/>
</dbReference>
<gene>
    <name evidence="2" type="ORF">KDL01_20500</name>
</gene>
<evidence type="ECO:0000313" key="2">
    <source>
        <dbReference type="EMBL" id="MBR7835668.1"/>
    </source>
</evidence>
<proteinExistence type="predicted"/>
<keyword evidence="1" id="KW-0812">Transmembrane</keyword>
<name>A0A941ESH5_9ACTN</name>
<evidence type="ECO:0000256" key="1">
    <source>
        <dbReference type="SAM" id="Phobius"/>
    </source>
</evidence>
<accession>A0A941ESH5</accession>
<protein>
    <recommendedName>
        <fullName evidence="4">PH domain-containing protein</fullName>
    </recommendedName>
</protein>
<reference evidence="2" key="1">
    <citation type="submission" date="2021-04" db="EMBL/GenBank/DDBJ databases">
        <title>Genome based classification of Actinospica acidithermotolerans sp. nov., an actinobacterium isolated from an Indonesian hot spring.</title>
        <authorList>
            <person name="Kusuma A.B."/>
            <person name="Putra K.E."/>
            <person name="Nafisah S."/>
            <person name="Loh J."/>
            <person name="Nouioui I."/>
            <person name="Goodfellow M."/>
        </authorList>
    </citation>
    <scope>NUCLEOTIDE SEQUENCE</scope>
    <source>
        <strain evidence="2">CSCA 57</strain>
    </source>
</reference>
<keyword evidence="1" id="KW-1133">Transmembrane helix</keyword>
<sequence>MTRSQQLPMWAAFAILAAAWVIMSYHVRNWGATSPFCEFFAIEMIVLGYTPGATLTPYEMIAWHGPRRRRIAWDDVEYIEIQKRFGSRVIAIYQRNGRRTQLRAPVTGFLNWDKQFEEKFHAIGQWWLEHRTVDPSAAAAPQGWSRDTWTGTGAWGHRSRIRPAFAQVFPVLLVLGYLIMTTVVIAFGVADNDGHGTAPTGLSAVLAVLVLVAILTAAWHVSLHAGVSFTDEALKVHSLRPCTIAWTEITSIAVERTWHGTRLVVHEASGRDVRLSAPRVGILLWDGDFEAKARAVHARWQAALGGRSVAALDLSAVRKPAVWRKALLALVCIGLGGELLVGALVTALTLA</sequence>
<feature type="transmembrane region" description="Helical" evidence="1">
    <location>
        <begin position="7"/>
        <end position="27"/>
    </location>
</feature>
<comment type="caution">
    <text evidence="2">The sequence shown here is derived from an EMBL/GenBank/DDBJ whole genome shotgun (WGS) entry which is preliminary data.</text>
</comment>
<feature type="transmembrane region" description="Helical" evidence="1">
    <location>
        <begin position="168"/>
        <end position="190"/>
    </location>
</feature>
<dbReference type="EMBL" id="JAGSOG010000104">
    <property type="protein sequence ID" value="MBR7835668.1"/>
    <property type="molecule type" value="Genomic_DNA"/>
</dbReference>
<feature type="transmembrane region" description="Helical" evidence="1">
    <location>
        <begin position="202"/>
        <end position="221"/>
    </location>
</feature>
<evidence type="ECO:0000313" key="3">
    <source>
        <dbReference type="Proteomes" id="UP000675781"/>
    </source>
</evidence>
<dbReference type="Proteomes" id="UP000675781">
    <property type="component" value="Unassembled WGS sequence"/>
</dbReference>
<keyword evidence="1" id="KW-0472">Membrane</keyword>
<dbReference type="AlphaFoldDB" id="A0A941ESH5"/>
<organism evidence="2 3">
    <name type="scientific">Actinospica durhamensis</name>
    <dbReference type="NCBI Taxonomy" id="1508375"/>
    <lineage>
        <taxon>Bacteria</taxon>
        <taxon>Bacillati</taxon>
        <taxon>Actinomycetota</taxon>
        <taxon>Actinomycetes</taxon>
        <taxon>Catenulisporales</taxon>
        <taxon>Actinospicaceae</taxon>
        <taxon>Actinospica</taxon>
    </lineage>
</organism>
<feature type="transmembrane region" description="Helical" evidence="1">
    <location>
        <begin position="39"/>
        <end position="61"/>
    </location>
</feature>
<keyword evidence="3" id="KW-1185">Reference proteome</keyword>
<feature type="transmembrane region" description="Helical" evidence="1">
    <location>
        <begin position="327"/>
        <end position="350"/>
    </location>
</feature>
<evidence type="ECO:0008006" key="4">
    <source>
        <dbReference type="Google" id="ProtNLM"/>
    </source>
</evidence>